<dbReference type="InterPro" id="IPR029063">
    <property type="entry name" value="SAM-dependent_MTases_sf"/>
</dbReference>
<gene>
    <name evidence="1" type="ORF">FRZ40_32290</name>
</gene>
<evidence type="ECO:0000313" key="1">
    <source>
        <dbReference type="EMBL" id="TXC79103.1"/>
    </source>
</evidence>
<evidence type="ECO:0000313" key="2">
    <source>
        <dbReference type="Proteomes" id="UP000321776"/>
    </source>
</evidence>
<dbReference type="SUPFAM" id="SSF53335">
    <property type="entry name" value="S-adenosyl-L-methionine-dependent methyltransferases"/>
    <property type="match status" value="1"/>
</dbReference>
<dbReference type="RefSeq" id="WP_147236922.1">
    <property type="nucleotide sequence ID" value="NZ_VOQS01000005.1"/>
</dbReference>
<dbReference type="Proteomes" id="UP000321776">
    <property type="component" value="Unassembled WGS sequence"/>
</dbReference>
<dbReference type="Gene3D" id="3.40.50.150">
    <property type="entry name" value="Vaccinia Virus protein VP39"/>
    <property type="match status" value="1"/>
</dbReference>
<protein>
    <submittedName>
        <fullName evidence="1">Class I SAM-dependent methyltransferase</fullName>
    </submittedName>
</protein>
<organism evidence="1 2">
    <name type="scientific">Paraburkholderia azotifigens</name>
    <dbReference type="NCBI Taxonomy" id="2057004"/>
    <lineage>
        <taxon>Bacteria</taxon>
        <taxon>Pseudomonadati</taxon>
        <taxon>Pseudomonadota</taxon>
        <taxon>Betaproteobacteria</taxon>
        <taxon>Burkholderiales</taxon>
        <taxon>Burkholderiaceae</taxon>
        <taxon>Paraburkholderia</taxon>
    </lineage>
</organism>
<keyword evidence="1" id="KW-0489">Methyltransferase</keyword>
<dbReference type="EMBL" id="VOQS01000005">
    <property type="protein sequence ID" value="TXC79103.1"/>
    <property type="molecule type" value="Genomic_DNA"/>
</dbReference>
<dbReference type="CDD" id="cd02440">
    <property type="entry name" value="AdoMet_MTases"/>
    <property type="match status" value="1"/>
</dbReference>
<name>A0A5C6V0E3_9BURK</name>
<dbReference type="AlphaFoldDB" id="A0A5C6V0E3"/>
<dbReference type="PANTHER" id="PTHR43861">
    <property type="entry name" value="TRANS-ACONITATE 2-METHYLTRANSFERASE-RELATED"/>
    <property type="match status" value="1"/>
</dbReference>
<dbReference type="GO" id="GO:0032259">
    <property type="term" value="P:methylation"/>
    <property type="evidence" value="ECO:0007669"/>
    <property type="project" value="UniProtKB-KW"/>
</dbReference>
<proteinExistence type="predicted"/>
<reference evidence="1 2" key="1">
    <citation type="journal article" date="2018" name="Int. J. Syst. Evol. Microbiol.">
        <title>Paraburkholderia azotifigens sp. nov., a nitrogen-fixing bacterium isolated from paddy soil.</title>
        <authorList>
            <person name="Choi G.M."/>
            <person name="Im W.T."/>
        </authorList>
    </citation>
    <scope>NUCLEOTIDE SEQUENCE [LARGE SCALE GENOMIC DNA]</scope>
    <source>
        <strain evidence="1 2">NF 2-5-3</strain>
    </source>
</reference>
<keyword evidence="1" id="KW-0808">Transferase</keyword>
<accession>A0A5C6V0E3</accession>
<dbReference type="GO" id="GO:0008168">
    <property type="term" value="F:methyltransferase activity"/>
    <property type="evidence" value="ECO:0007669"/>
    <property type="project" value="UniProtKB-KW"/>
</dbReference>
<comment type="caution">
    <text evidence="1">The sequence shown here is derived from an EMBL/GenBank/DDBJ whole genome shotgun (WGS) entry which is preliminary data.</text>
</comment>
<sequence>MLAALSAAPDQTAMVGESSFFVDPNDDDLLESRNSVFWEAMLDNIRRDRFGRVPKRVLDIGCHRGGLLARIAELWGGDALFGIEPIPAARARAQLRLASCAKTVQILSPEQWKLVPDRSLDLVVCHEVLFTIEDLRGLVGNIARVLASGGRAYVVAGCHAENPVWSMWRDAFEREGRQVYTHRPLELMGFAGEFGLNPAVRPLRETGWATYDPADNVFAFPSVGALLDHQFRHKLLFRLAQK</sequence>
<dbReference type="Pfam" id="PF13489">
    <property type="entry name" value="Methyltransf_23"/>
    <property type="match status" value="1"/>
</dbReference>